<reference evidence="2 3" key="1">
    <citation type="submission" date="2016-07" db="EMBL/GenBank/DDBJ databases">
        <title>Draft genome of the white-rot fungus Obba rivulosa 3A-2.</title>
        <authorList>
            <consortium name="DOE Joint Genome Institute"/>
            <person name="Miettinen O."/>
            <person name="Riley R."/>
            <person name="Acob R."/>
            <person name="Barry K."/>
            <person name="Cullen D."/>
            <person name="De Vries R."/>
            <person name="Hainaut M."/>
            <person name="Hatakka A."/>
            <person name="Henrissat B."/>
            <person name="Hilden K."/>
            <person name="Kuo R."/>
            <person name="Labutti K."/>
            <person name="Lipzen A."/>
            <person name="Makela M.R."/>
            <person name="Sandor L."/>
            <person name="Spatafora J.W."/>
            <person name="Grigoriev I.V."/>
            <person name="Hibbett D.S."/>
        </authorList>
    </citation>
    <scope>NUCLEOTIDE SEQUENCE [LARGE SCALE GENOMIC DNA]</scope>
    <source>
        <strain evidence="2 3">3A-2</strain>
    </source>
</reference>
<evidence type="ECO:0000313" key="2">
    <source>
        <dbReference type="EMBL" id="OCH88171.1"/>
    </source>
</evidence>
<dbReference type="EMBL" id="KV722460">
    <property type="protein sequence ID" value="OCH88171.1"/>
    <property type="molecule type" value="Genomic_DNA"/>
</dbReference>
<gene>
    <name evidence="2" type="ORF">OBBRIDRAFT_108119</name>
</gene>
<proteinExistence type="predicted"/>
<keyword evidence="3" id="KW-1185">Reference proteome</keyword>
<protein>
    <submittedName>
        <fullName evidence="2">Uncharacterized protein</fullName>
    </submittedName>
</protein>
<name>A0A8E2ANW1_9APHY</name>
<feature type="region of interest" description="Disordered" evidence="1">
    <location>
        <begin position="184"/>
        <end position="225"/>
    </location>
</feature>
<dbReference type="AlphaFoldDB" id="A0A8E2ANW1"/>
<accession>A0A8E2ANW1</accession>
<organism evidence="2 3">
    <name type="scientific">Obba rivulosa</name>
    <dbReference type="NCBI Taxonomy" id="1052685"/>
    <lineage>
        <taxon>Eukaryota</taxon>
        <taxon>Fungi</taxon>
        <taxon>Dikarya</taxon>
        <taxon>Basidiomycota</taxon>
        <taxon>Agaricomycotina</taxon>
        <taxon>Agaricomycetes</taxon>
        <taxon>Polyporales</taxon>
        <taxon>Gelatoporiaceae</taxon>
        <taxon>Obba</taxon>
    </lineage>
</organism>
<dbReference type="Proteomes" id="UP000250043">
    <property type="component" value="Unassembled WGS sequence"/>
</dbReference>
<evidence type="ECO:0000256" key="1">
    <source>
        <dbReference type="SAM" id="MobiDB-lite"/>
    </source>
</evidence>
<evidence type="ECO:0000313" key="3">
    <source>
        <dbReference type="Proteomes" id="UP000250043"/>
    </source>
</evidence>
<feature type="region of interest" description="Disordered" evidence="1">
    <location>
        <begin position="1"/>
        <end position="22"/>
    </location>
</feature>
<feature type="compositionally biased region" description="Polar residues" evidence="1">
    <location>
        <begin position="186"/>
        <end position="209"/>
    </location>
</feature>
<sequence>MFRPTDSEYSASTASPRHPLYRLPNEMPMMRRQSDGIPMHDFQQSYASMHNLDMGPTQFHTTGMGHEILAPPADVLAPMQYRLDTRYNTLRDAPYAEHRQLSNAATRGNPMLGVASALNGIQEWTTTSTSSYATHATSVPVASGYSHMAGPSQWNDAMTDDEMRYRYPAPVYIDIPEYVQDEPAVGTSSHQDQNSSIPNTAGGASQGTFHTAHLRPSHSEHPSAAEASLLLDEDVRPIAHRRVNVRYSMSLGCKSPSRR</sequence>